<name>A0A655QFI9_VIBCL</name>
<dbReference type="Proteomes" id="UP000041770">
    <property type="component" value="Unassembled WGS sequence"/>
</dbReference>
<sequence length="82" mass="9621">MEVKTHQAIKREVGITGTLIRFMEAAIQTQHHPHRMFGHRFWRIGWHSDDLHSKSLRRFKVDFIKASTTHGNKTSSPLVKLF</sequence>
<organism evidence="1 2">
    <name type="scientific">Vibrio cholerae</name>
    <dbReference type="NCBI Taxonomy" id="666"/>
    <lineage>
        <taxon>Bacteria</taxon>
        <taxon>Pseudomonadati</taxon>
        <taxon>Pseudomonadota</taxon>
        <taxon>Gammaproteobacteria</taxon>
        <taxon>Vibrionales</taxon>
        <taxon>Vibrionaceae</taxon>
        <taxon>Vibrio</taxon>
    </lineage>
</organism>
<reference evidence="1 2" key="1">
    <citation type="submission" date="2015-07" db="EMBL/GenBank/DDBJ databases">
        <authorList>
            <consortium name="Pathogen Informatics"/>
        </authorList>
    </citation>
    <scope>NUCLEOTIDE SEQUENCE [LARGE SCALE GENOMIC DNA]</scope>
    <source>
        <strain evidence="1 2">A316</strain>
    </source>
</reference>
<accession>A0A655QFI9</accession>
<dbReference type="EMBL" id="CWQY01000002">
    <property type="protein sequence ID" value="CSC02624.1"/>
    <property type="molecule type" value="Genomic_DNA"/>
</dbReference>
<proteinExistence type="predicted"/>
<evidence type="ECO:0000313" key="2">
    <source>
        <dbReference type="Proteomes" id="UP000041770"/>
    </source>
</evidence>
<protein>
    <submittedName>
        <fullName evidence="1">Uncharacterized protein</fullName>
    </submittedName>
</protein>
<evidence type="ECO:0000313" key="1">
    <source>
        <dbReference type="EMBL" id="CSC02624.1"/>
    </source>
</evidence>
<gene>
    <name evidence="1" type="ORF">ERS013200_00319</name>
</gene>
<dbReference type="AlphaFoldDB" id="A0A655QFI9"/>